<organism evidence="1 2">
    <name type="scientific">Paraburkholderia kirstenboschensis</name>
    <dbReference type="NCBI Taxonomy" id="1245436"/>
    <lineage>
        <taxon>Bacteria</taxon>
        <taxon>Pseudomonadati</taxon>
        <taxon>Pseudomonadota</taxon>
        <taxon>Betaproteobacteria</taxon>
        <taxon>Burkholderiales</taxon>
        <taxon>Burkholderiaceae</taxon>
        <taxon>Paraburkholderia</taxon>
    </lineage>
</organism>
<dbReference type="Gene3D" id="3.40.50.720">
    <property type="entry name" value="NAD(P)-binding Rossmann-like Domain"/>
    <property type="match status" value="1"/>
</dbReference>
<evidence type="ECO:0000313" key="2">
    <source>
        <dbReference type="Proteomes" id="UP001302652"/>
    </source>
</evidence>
<accession>A0ABZ0EGB2</accession>
<dbReference type="PANTHER" id="PTHR43431:SF7">
    <property type="entry name" value="OXIDOREDUCTASE, SHORT CHAIN DEHYDROGENASE_REDUCTASE FAMILY (AFU_ORTHOLOGUE AFUA_5G14000)"/>
    <property type="match status" value="1"/>
</dbReference>
<protein>
    <submittedName>
        <fullName evidence="1">SDR family NAD(P)-dependent oxidoreductase</fullName>
    </submittedName>
</protein>
<dbReference type="Pfam" id="PF00106">
    <property type="entry name" value="adh_short"/>
    <property type="match status" value="1"/>
</dbReference>
<dbReference type="RefSeq" id="WP_317017808.1">
    <property type="nucleotide sequence ID" value="NZ_CP136512.1"/>
</dbReference>
<name>A0ABZ0EGB2_9BURK</name>
<dbReference type="InterPro" id="IPR036291">
    <property type="entry name" value="NAD(P)-bd_dom_sf"/>
</dbReference>
<reference evidence="1 2" key="1">
    <citation type="submission" date="2023-10" db="EMBL/GenBank/DDBJ databases">
        <title>Surface-active antibiotics is a multifunctional adaptation for post-fire microbes.</title>
        <authorList>
            <person name="Liu M.D."/>
            <person name="Du Y."/>
            <person name="Koupaei S.K."/>
            <person name="Kim N.R."/>
            <person name="Zhang W."/>
            <person name="Traxler M.F."/>
        </authorList>
    </citation>
    <scope>NUCLEOTIDE SEQUENCE [LARGE SCALE GENOMIC DNA]</scope>
    <source>
        <strain evidence="1 2">F3</strain>
    </source>
</reference>
<dbReference type="InterPro" id="IPR002347">
    <property type="entry name" value="SDR_fam"/>
</dbReference>
<dbReference type="SUPFAM" id="SSF51735">
    <property type="entry name" value="NAD(P)-binding Rossmann-fold domains"/>
    <property type="match status" value="1"/>
</dbReference>
<sequence>MTEAVGSKQTGTESGTRLAWIAGVGASAGLGAALARRFASEGFSVAVTGRSRERLDAVVAEIRATGGHALALSGDVTSESDLNAIARQLAEHGTLEVAIFNAAGATRAPTLELSAEQFEAAWRVTTLGGFLFARAALQPLLAAGRGSLLFTGATASLRGRPPFAAFASAKAGLRSLAQSLAREFGPRNIHVAHVVVDGGIDGERLRSSSPQRVAERGPDGLLNPDHIADAYWHLHQQGRSAWSQEIDLRPFNESF</sequence>
<dbReference type="PRINTS" id="PR00081">
    <property type="entry name" value="GDHRDH"/>
</dbReference>
<gene>
    <name evidence="1" type="ORF">RW095_19800</name>
</gene>
<proteinExistence type="predicted"/>
<evidence type="ECO:0000313" key="1">
    <source>
        <dbReference type="EMBL" id="WOD15519.1"/>
    </source>
</evidence>
<keyword evidence="2" id="KW-1185">Reference proteome</keyword>
<dbReference type="PANTHER" id="PTHR43431">
    <property type="entry name" value="OXIDOREDUCTASE, SHORT CHAIN DEHYDROGENASE/REDUCTASE FAMILY (AFU_ORTHOLOGUE AFUA_5G14000)"/>
    <property type="match status" value="1"/>
</dbReference>
<dbReference type="Proteomes" id="UP001302652">
    <property type="component" value="Chromosome 2"/>
</dbReference>
<dbReference type="EMBL" id="CP136512">
    <property type="protein sequence ID" value="WOD15519.1"/>
    <property type="molecule type" value="Genomic_DNA"/>
</dbReference>